<organism evidence="3 4">
    <name type="scientific">Ambispora leptoticha</name>
    <dbReference type="NCBI Taxonomy" id="144679"/>
    <lineage>
        <taxon>Eukaryota</taxon>
        <taxon>Fungi</taxon>
        <taxon>Fungi incertae sedis</taxon>
        <taxon>Mucoromycota</taxon>
        <taxon>Glomeromycotina</taxon>
        <taxon>Glomeromycetes</taxon>
        <taxon>Archaeosporales</taxon>
        <taxon>Ambisporaceae</taxon>
        <taxon>Ambispora</taxon>
    </lineage>
</organism>
<evidence type="ECO:0000313" key="3">
    <source>
        <dbReference type="EMBL" id="CAG8694007.1"/>
    </source>
</evidence>
<protein>
    <submittedName>
        <fullName evidence="3">2292_t:CDS:1</fullName>
    </submittedName>
</protein>
<keyword evidence="2" id="KW-0812">Transmembrane</keyword>
<evidence type="ECO:0000256" key="2">
    <source>
        <dbReference type="SAM" id="Phobius"/>
    </source>
</evidence>
<evidence type="ECO:0000313" key="4">
    <source>
        <dbReference type="Proteomes" id="UP000789508"/>
    </source>
</evidence>
<evidence type="ECO:0000256" key="1">
    <source>
        <dbReference type="SAM" id="Coils"/>
    </source>
</evidence>
<dbReference type="OrthoDB" id="2448484at2759"/>
<keyword evidence="4" id="KW-1185">Reference proteome</keyword>
<dbReference type="EMBL" id="CAJVPS010017506">
    <property type="protein sequence ID" value="CAG8694007.1"/>
    <property type="molecule type" value="Genomic_DNA"/>
</dbReference>
<name>A0A9N9EWY7_9GLOM</name>
<keyword evidence="1" id="KW-0175">Coiled coil</keyword>
<dbReference type="AlphaFoldDB" id="A0A9N9EWY7"/>
<feature type="coiled-coil region" evidence="1">
    <location>
        <begin position="216"/>
        <end position="283"/>
    </location>
</feature>
<keyword evidence="2" id="KW-0472">Membrane</keyword>
<proteinExistence type="predicted"/>
<comment type="caution">
    <text evidence="3">The sequence shown here is derived from an EMBL/GenBank/DDBJ whole genome shotgun (WGS) entry which is preliminary data.</text>
</comment>
<sequence length="351" mass="40893">MNKNNNIFNKNEIENELKNFKEGQDYSVSPTDEPNIKTYNFHNDKLTSIFRGDRVPVRITRKDYEGQDYTYRGHFEEGKDYFYSHQTWEGQNIPADENGWIPIRSEIYKGGSGDYTKFGLRFRPLDNFEPKKMEPSFNDKEVEMHRKYLAEFQEKKHNLEMLNIEEQNNPKSCCEEHLQAWLKSPNRPKLIEERKKEIEDIRPSDNNCQKCGALLCEEAKKVKSNLVKENQALRQELAEVKNQLAQVLEELKKLKSNVNGKDREKLNQQIVQNEKLIKEGENISLSEIQEQVNKSQALMKEFNVGVSSTKNDKGNSSLPYIIGGSVILAAVGIIGYFRLKNKRRYFAKGQK</sequence>
<reference evidence="3" key="1">
    <citation type="submission" date="2021-06" db="EMBL/GenBank/DDBJ databases">
        <authorList>
            <person name="Kallberg Y."/>
            <person name="Tangrot J."/>
            <person name="Rosling A."/>
        </authorList>
    </citation>
    <scope>NUCLEOTIDE SEQUENCE</scope>
    <source>
        <strain evidence="3">FL130A</strain>
    </source>
</reference>
<keyword evidence="2" id="KW-1133">Transmembrane helix</keyword>
<gene>
    <name evidence="3" type="ORF">ALEPTO_LOCUS11312</name>
</gene>
<feature type="transmembrane region" description="Helical" evidence="2">
    <location>
        <begin position="318"/>
        <end position="339"/>
    </location>
</feature>
<accession>A0A9N9EWY7</accession>
<dbReference type="Proteomes" id="UP000789508">
    <property type="component" value="Unassembled WGS sequence"/>
</dbReference>